<keyword evidence="3" id="KW-1185">Reference proteome</keyword>
<gene>
    <name evidence="2" type="ORF">LNO68_01010</name>
</gene>
<name>A0ABT5G9Z2_9MOLU</name>
<protein>
    <submittedName>
        <fullName evidence="2">Uncharacterized protein</fullName>
    </submittedName>
</protein>
<feature type="non-terminal residue" evidence="2">
    <location>
        <position position="1"/>
    </location>
</feature>
<dbReference type="EMBL" id="JAJHZM010000004">
    <property type="protein sequence ID" value="MDC4181766.1"/>
    <property type="molecule type" value="Genomic_DNA"/>
</dbReference>
<evidence type="ECO:0000313" key="3">
    <source>
        <dbReference type="Proteomes" id="UP001220940"/>
    </source>
</evidence>
<accession>A0ABT5G9Z2</accession>
<proteinExistence type="predicted"/>
<dbReference type="RefSeq" id="WP_272416712.1">
    <property type="nucleotide sequence ID" value="NZ_JAJHZM010000004.1"/>
</dbReference>
<comment type="caution">
    <text evidence="2">The sequence shown here is derived from an EMBL/GenBank/DDBJ whole genome shotgun (WGS) entry which is preliminary data.</text>
</comment>
<evidence type="ECO:0000313" key="2">
    <source>
        <dbReference type="EMBL" id="MDC4181766.1"/>
    </source>
</evidence>
<evidence type="ECO:0000256" key="1">
    <source>
        <dbReference type="SAM" id="MobiDB-lite"/>
    </source>
</evidence>
<organism evidence="2 3">
    <name type="scientific">Mycoplasma bradburyae</name>
    <dbReference type="NCBI Taxonomy" id="2963128"/>
    <lineage>
        <taxon>Bacteria</taxon>
        <taxon>Bacillati</taxon>
        <taxon>Mycoplasmatota</taxon>
        <taxon>Mollicutes</taxon>
        <taxon>Mycoplasmataceae</taxon>
        <taxon>Mycoplasma</taxon>
    </lineage>
</organism>
<feature type="compositionally biased region" description="Low complexity" evidence="1">
    <location>
        <begin position="139"/>
        <end position="161"/>
    </location>
</feature>
<reference evidence="2" key="1">
    <citation type="submission" date="2021-11" db="EMBL/GenBank/DDBJ databases">
        <title>Description of Mycoplasma bradburyaesp. nov.from sea birds: a tribute to a great mycoplasmologist.</title>
        <authorList>
            <person name="Ramirez A.S."/>
            <person name="Poveda C."/>
            <person name="Suarez-Perez A."/>
            <person name="Rosales R.S."/>
            <person name="Dijkman R."/>
            <person name="Feberwee A."/>
            <person name="Spergser J."/>
            <person name="Szostak M.P."/>
            <person name="Ressel L."/>
            <person name="Calabuig P."/>
            <person name="Catania S."/>
            <person name="Gobbo F."/>
            <person name="Timofte D."/>
            <person name="Poveda J.B."/>
        </authorList>
    </citation>
    <scope>NUCLEOTIDE SEQUENCE [LARGE SCALE GENOMIC DNA]</scope>
    <source>
        <strain evidence="2">T158</strain>
    </source>
</reference>
<sequence>ESFKLVKDDGNEQPLNEIEASKVKVENFKLKNTSPAIEGWQLGVKLVSNNISSSEDKDNIQIKAEFTKGSDVVESQAITLSGFKTLSTTIASLLLKDETVSGSDGTSTVAKVLDLGDANWDTLEDLIVAVDNQSATSGSSEATHPETTTESEPSEVGTSSSIKLVDSPSTSDQASGESSTKENSAITESDNSSSIGDNSKLSTMLLKTKVDAIDEIKNPELSIKGNLIFESVSKDGESPKLVFKAQEGKKLKIVGTASENDSEVIKNISFDFDKIVLRKVIPSNIKVDVFNDNTISQNNFKDYSDASLVANSGEVVGTVGTVDNNANTRTITVASKYTKNDEDKLGLQIQQKNWEFIPTSIYYNGQDKIENYKALVKVSFGKTWTTTNVYDYNVYLKKMFSDDYEGNGTESANKAKLSYIKPEVFSRINMWRNNVNKFLDPNPGFADNLTSWYSLSSDNNASKWVNDNNQTGKGNIISKNIDVTKNNESEKGWRSNLVSNQNNNFMFIAGIKLSDDNKYVFFPKITFVTFKYQAAPAATSTSETTSSSGRSA</sequence>
<dbReference type="Proteomes" id="UP001220940">
    <property type="component" value="Unassembled WGS sequence"/>
</dbReference>
<feature type="compositionally biased region" description="Polar residues" evidence="1">
    <location>
        <begin position="167"/>
        <end position="198"/>
    </location>
</feature>
<feature type="region of interest" description="Disordered" evidence="1">
    <location>
        <begin position="132"/>
        <end position="198"/>
    </location>
</feature>